<dbReference type="GO" id="GO:0005743">
    <property type="term" value="C:mitochondrial inner membrane"/>
    <property type="evidence" value="ECO:0007669"/>
    <property type="project" value="UniProtKB-SubCell"/>
</dbReference>
<evidence type="ECO:0000256" key="9">
    <source>
        <dbReference type="ARBA" id="ARBA00023128"/>
    </source>
</evidence>
<feature type="compositionally biased region" description="Acidic residues" evidence="13">
    <location>
        <begin position="120"/>
        <end position="133"/>
    </location>
</feature>
<feature type="transmembrane region" description="Helical" evidence="14">
    <location>
        <begin position="42"/>
        <end position="63"/>
    </location>
</feature>
<dbReference type="InterPro" id="IPR003959">
    <property type="entry name" value="ATPase_AAA_core"/>
</dbReference>
<organism evidence="17 18">
    <name type="scientific">Penicillium steckii</name>
    <dbReference type="NCBI Taxonomy" id="303698"/>
    <lineage>
        <taxon>Eukaryota</taxon>
        <taxon>Fungi</taxon>
        <taxon>Dikarya</taxon>
        <taxon>Ascomycota</taxon>
        <taxon>Pezizomycotina</taxon>
        <taxon>Eurotiomycetes</taxon>
        <taxon>Eurotiomycetidae</taxon>
        <taxon>Eurotiales</taxon>
        <taxon>Aspergillaceae</taxon>
        <taxon>Penicillium</taxon>
    </lineage>
</organism>
<feature type="domain" description="BCS1 N-terminal" evidence="16">
    <location>
        <begin position="54"/>
        <end position="259"/>
    </location>
</feature>
<proteinExistence type="inferred from homology"/>
<name>A0A1V6SYR7_9EURO</name>
<dbReference type="SUPFAM" id="SSF52540">
    <property type="entry name" value="P-loop containing nucleoside triphosphate hydrolases"/>
    <property type="match status" value="1"/>
</dbReference>
<dbReference type="InterPro" id="IPR014851">
    <property type="entry name" value="BCS1_N"/>
</dbReference>
<evidence type="ECO:0000256" key="5">
    <source>
        <dbReference type="ARBA" id="ARBA00022792"/>
    </source>
</evidence>
<dbReference type="InterPro" id="IPR057495">
    <property type="entry name" value="AAA_lid_BCS1"/>
</dbReference>
<sequence>MASNQTSTTTTGLSSETALLEALIPGYGLVSRFFISYLKIDLNAYLQVLIGFALVAGCIRFIYPRVLDSLSDLFISTAEIRMEDDVFTYMMYWVSRQPHMKQTTRFLASVKYKTDPYWSDSDDSEAENDDDENGTIAQPGSTAVSFDEYWAKLMSRDRYKKIKFTPSKGCHYFWYKGYLMRLQRTQEESRRFATNSERLWLSCLSRNPEILKELLADGQKAYIERDGNRTVIYRAKRDYDRSFDWVKCMSRSPRPLSTVILDQEQKQGFVDDMREYLHPHTRRWYTDRGIPYRRGYLLHGPPGTGKTSLCFAAAGMLGLKLYLLNLKTNGLDEEGMSSLFAYLPRRCIVLLEDIDTAGVTQTRGKTVMPEDDPPKIDSEKEDVPLVASGNPGPDGITLSGLLNVIDGVAASEGRILVMTTNHPDKLDPALLRPGRVDMSIGFAYTTEQDVRDLFESIYKYVRRDRPRTLISTGKGDDLSQREKQTQSSPIEGGNGKKIVQKEKKNEEIILRANISDLSAAFVQIVPSGEFTAAEVQGYLLNHKDRPDDAIAGASKWVEEIRKNRDA</sequence>
<comment type="catalytic activity">
    <reaction evidence="11">
        <text>ATP + H2O = ADP + phosphate + H(+)</text>
        <dbReference type="Rhea" id="RHEA:13065"/>
        <dbReference type="ChEBI" id="CHEBI:15377"/>
        <dbReference type="ChEBI" id="CHEBI:15378"/>
        <dbReference type="ChEBI" id="CHEBI:30616"/>
        <dbReference type="ChEBI" id="CHEBI:43474"/>
        <dbReference type="ChEBI" id="CHEBI:456216"/>
    </reaction>
    <physiologicalReaction direction="left-to-right" evidence="11">
        <dbReference type="Rhea" id="RHEA:13066"/>
    </physiologicalReaction>
</comment>
<evidence type="ECO:0000256" key="13">
    <source>
        <dbReference type="SAM" id="MobiDB-lite"/>
    </source>
</evidence>
<evidence type="ECO:0000256" key="4">
    <source>
        <dbReference type="ARBA" id="ARBA00022741"/>
    </source>
</evidence>
<evidence type="ECO:0000256" key="11">
    <source>
        <dbReference type="ARBA" id="ARBA00048778"/>
    </source>
</evidence>
<protein>
    <recommendedName>
        <fullName evidence="19">AAA+ ATPase domain-containing protein</fullName>
    </recommendedName>
</protein>
<evidence type="ECO:0000256" key="1">
    <source>
        <dbReference type="ARBA" id="ARBA00004434"/>
    </source>
</evidence>
<keyword evidence="5" id="KW-0999">Mitochondrion inner membrane</keyword>
<keyword evidence="8 14" id="KW-1133">Transmembrane helix</keyword>
<dbReference type="Pfam" id="PF08740">
    <property type="entry name" value="BCS1_N"/>
    <property type="match status" value="1"/>
</dbReference>
<comment type="subcellular location">
    <subcellularLocation>
        <location evidence="1">Mitochondrion inner membrane</location>
        <topology evidence="1">Single-pass membrane protein</topology>
    </subcellularLocation>
</comment>
<dbReference type="AlphaFoldDB" id="A0A1V6SYR7"/>
<keyword evidence="9" id="KW-0496">Mitochondrion</keyword>
<dbReference type="SMART" id="SM01024">
    <property type="entry name" value="BCS1_N"/>
    <property type="match status" value="1"/>
</dbReference>
<evidence type="ECO:0000313" key="17">
    <source>
        <dbReference type="EMBL" id="OQE19106.1"/>
    </source>
</evidence>
<comment type="caution">
    <text evidence="17">The sequence shown here is derived from an EMBL/GenBank/DDBJ whole genome shotgun (WGS) entry which is preliminary data.</text>
</comment>
<keyword evidence="6" id="KW-0378">Hydrolase</keyword>
<keyword evidence="10 14" id="KW-0472">Membrane</keyword>
<keyword evidence="18" id="KW-1185">Reference proteome</keyword>
<dbReference type="PANTHER" id="PTHR23070">
    <property type="entry name" value="BCS1 AAA-TYPE ATPASE"/>
    <property type="match status" value="1"/>
</dbReference>
<comment type="similarity">
    <text evidence="2">Belongs to the AAA ATPase family. BCS1 subfamily.</text>
</comment>
<feature type="region of interest" description="Disordered" evidence="13">
    <location>
        <begin position="469"/>
        <end position="495"/>
    </location>
</feature>
<dbReference type="PROSITE" id="PS00674">
    <property type="entry name" value="AAA"/>
    <property type="match status" value="1"/>
</dbReference>
<evidence type="ECO:0008006" key="19">
    <source>
        <dbReference type="Google" id="ProtNLM"/>
    </source>
</evidence>
<evidence type="ECO:0000256" key="8">
    <source>
        <dbReference type="ARBA" id="ARBA00022989"/>
    </source>
</evidence>
<dbReference type="InterPro" id="IPR003593">
    <property type="entry name" value="AAA+_ATPase"/>
</dbReference>
<dbReference type="GO" id="GO:0016887">
    <property type="term" value="F:ATP hydrolysis activity"/>
    <property type="evidence" value="ECO:0007669"/>
    <property type="project" value="InterPro"/>
</dbReference>
<dbReference type="InterPro" id="IPR050747">
    <property type="entry name" value="Mitochondrial_chaperone_BCS1"/>
</dbReference>
<keyword evidence="3 14" id="KW-0812">Transmembrane</keyword>
<evidence type="ECO:0000256" key="12">
    <source>
        <dbReference type="RuleBase" id="RU003651"/>
    </source>
</evidence>
<evidence type="ECO:0000256" key="2">
    <source>
        <dbReference type="ARBA" id="ARBA00007448"/>
    </source>
</evidence>
<dbReference type="SMART" id="SM00382">
    <property type="entry name" value="AAA"/>
    <property type="match status" value="1"/>
</dbReference>
<evidence type="ECO:0000256" key="10">
    <source>
        <dbReference type="ARBA" id="ARBA00023136"/>
    </source>
</evidence>
<dbReference type="Pfam" id="PF25426">
    <property type="entry name" value="AAA_lid_BCS1"/>
    <property type="match status" value="1"/>
</dbReference>
<dbReference type="GO" id="GO:0005524">
    <property type="term" value="F:ATP binding"/>
    <property type="evidence" value="ECO:0007669"/>
    <property type="project" value="UniProtKB-KW"/>
</dbReference>
<keyword evidence="4 12" id="KW-0547">Nucleotide-binding</keyword>
<reference evidence="18" key="1">
    <citation type="journal article" date="2017" name="Nat. Microbiol.">
        <title>Global analysis of biosynthetic gene clusters reveals vast potential of secondary metabolite production in Penicillium species.</title>
        <authorList>
            <person name="Nielsen J.C."/>
            <person name="Grijseels S."/>
            <person name="Prigent S."/>
            <person name="Ji B."/>
            <person name="Dainat J."/>
            <person name="Nielsen K.F."/>
            <person name="Frisvad J.C."/>
            <person name="Workman M."/>
            <person name="Nielsen J."/>
        </authorList>
    </citation>
    <scope>NUCLEOTIDE SEQUENCE [LARGE SCALE GENOMIC DNA]</scope>
    <source>
        <strain evidence="18">IBT 24891</strain>
    </source>
</reference>
<dbReference type="Proteomes" id="UP000191285">
    <property type="component" value="Unassembled WGS sequence"/>
</dbReference>
<feature type="compositionally biased region" description="Basic and acidic residues" evidence="13">
    <location>
        <begin position="474"/>
        <end position="484"/>
    </location>
</feature>
<accession>A0A1V6SYR7</accession>
<evidence type="ECO:0000256" key="14">
    <source>
        <dbReference type="SAM" id="Phobius"/>
    </source>
</evidence>
<evidence type="ECO:0000259" key="16">
    <source>
        <dbReference type="SMART" id="SM01024"/>
    </source>
</evidence>
<evidence type="ECO:0000256" key="6">
    <source>
        <dbReference type="ARBA" id="ARBA00022801"/>
    </source>
</evidence>
<gene>
    <name evidence="17" type="ORF">PENSTE_c016G03696</name>
</gene>
<feature type="region of interest" description="Disordered" evidence="13">
    <location>
        <begin position="118"/>
        <end position="137"/>
    </location>
</feature>
<dbReference type="InterPro" id="IPR027417">
    <property type="entry name" value="P-loop_NTPase"/>
</dbReference>
<dbReference type="OrthoDB" id="10251412at2759"/>
<dbReference type="STRING" id="303698.A0A1V6SYR7"/>
<evidence type="ECO:0000256" key="7">
    <source>
        <dbReference type="ARBA" id="ARBA00022840"/>
    </source>
</evidence>
<dbReference type="Pfam" id="PF00004">
    <property type="entry name" value="AAA"/>
    <property type="match status" value="2"/>
</dbReference>
<evidence type="ECO:0000256" key="3">
    <source>
        <dbReference type="ARBA" id="ARBA00022692"/>
    </source>
</evidence>
<feature type="domain" description="AAA+ ATPase" evidence="15">
    <location>
        <begin position="292"/>
        <end position="446"/>
    </location>
</feature>
<evidence type="ECO:0000259" key="15">
    <source>
        <dbReference type="SMART" id="SM00382"/>
    </source>
</evidence>
<evidence type="ECO:0000313" key="18">
    <source>
        <dbReference type="Proteomes" id="UP000191285"/>
    </source>
</evidence>
<dbReference type="EMBL" id="MLKD01000016">
    <property type="protein sequence ID" value="OQE19106.1"/>
    <property type="molecule type" value="Genomic_DNA"/>
</dbReference>
<dbReference type="Gene3D" id="3.40.50.300">
    <property type="entry name" value="P-loop containing nucleotide triphosphate hydrolases"/>
    <property type="match status" value="1"/>
</dbReference>
<keyword evidence="7 12" id="KW-0067">ATP-binding</keyword>
<dbReference type="InterPro" id="IPR003960">
    <property type="entry name" value="ATPase_AAA_CS"/>
</dbReference>